<keyword evidence="13" id="KW-1185">Reference proteome</keyword>
<accession>A0A7H9BJ20</accession>
<dbReference type="Proteomes" id="UP000509597">
    <property type="component" value="Chromosome"/>
</dbReference>
<dbReference type="PANTHER" id="PTHR32089">
    <property type="entry name" value="METHYL-ACCEPTING CHEMOTAXIS PROTEIN MCPB"/>
    <property type="match status" value="1"/>
</dbReference>
<keyword evidence="5 7" id="KW-0807">Transducer</keyword>
<evidence type="ECO:0000256" key="6">
    <source>
        <dbReference type="ARBA" id="ARBA00029447"/>
    </source>
</evidence>
<evidence type="ECO:0000256" key="9">
    <source>
        <dbReference type="SAM" id="Phobius"/>
    </source>
</evidence>
<protein>
    <submittedName>
        <fullName evidence="12">Methyl-accepting chemotaxis protein</fullName>
    </submittedName>
</protein>
<evidence type="ECO:0000313" key="12">
    <source>
        <dbReference type="EMBL" id="QLG88640.1"/>
    </source>
</evidence>
<dbReference type="InterPro" id="IPR024478">
    <property type="entry name" value="HlyB_4HB_MCP"/>
</dbReference>
<evidence type="ECO:0000256" key="2">
    <source>
        <dbReference type="ARBA" id="ARBA00022692"/>
    </source>
</evidence>
<comment type="subcellular location">
    <subcellularLocation>
        <location evidence="1">Membrane</location>
        <topology evidence="1">Multi-pass membrane protein</topology>
    </subcellularLocation>
</comment>
<organism evidence="12 13">
    <name type="scientific">Chitinibacter bivalviorum</name>
    <dbReference type="NCBI Taxonomy" id="2739434"/>
    <lineage>
        <taxon>Bacteria</taxon>
        <taxon>Pseudomonadati</taxon>
        <taxon>Pseudomonadota</taxon>
        <taxon>Betaproteobacteria</taxon>
        <taxon>Neisseriales</taxon>
        <taxon>Chitinibacteraceae</taxon>
        <taxon>Chitinibacter</taxon>
    </lineage>
</organism>
<evidence type="ECO:0000256" key="7">
    <source>
        <dbReference type="PROSITE-ProRule" id="PRU00284"/>
    </source>
</evidence>
<dbReference type="SUPFAM" id="SSF58104">
    <property type="entry name" value="Methyl-accepting chemotaxis protein (MCP) signaling domain"/>
    <property type="match status" value="1"/>
</dbReference>
<dbReference type="PROSITE" id="PS50885">
    <property type="entry name" value="HAMP"/>
    <property type="match status" value="1"/>
</dbReference>
<evidence type="ECO:0000256" key="8">
    <source>
        <dbReference type="SAM" id="Coils"/>
    </source>
</evidence>
<evidence type="ECO:0000259" key="10">
    <source>
        <dbReference type="PROSITE" id="PS50111"/>
    </source>
</evidence>
<dbReference type="PANTHER" id="PTHR32089:SF119">
    <property type="entry name" value="METHYL-ACCEPTING CHEMOTAXIS PROTEIN CTPL"/>
    <property type="match status" value="1"/>
</dbReference>
<evidence type="ECO:0000313" key="13">
    <source>
        <dbReference type="Proteomes" id="UP000509597"/>
    </source>
</evidence>
<keyword evidence="2 9" id="KW-0812">Transmembrane</keyword>
<feature type="coiled-coil region" evidence="8">
    <location>
        <begin position="73"/>
        <end position="107"/>
    </location>
</feature>
<dbReference type="Pfam" id="PF00015">
    <property type="entry name" value="MCPsignal"/>
    <property type="match status" value="1"/>
</dbReference>
<dbReference type="CDD" id="cd06225">
    <property type="entry name" value="HAMP"/>
    <property type="match status" value="1"/>
</dbReference>
<feature type="domain" description="HAMP" evidence="11">
    <location>
        <begin position="211"/>
        <end position="263"/>
    </location>
</feature>
<dbReference type="AlphaFoldDB" id="A0A7H9BJ20"/>
<dbReference type="GO" id="GO:0007165">
    <property type="term" value="P:signal transduction"/>
    <property type="evidence" value="ECO:0007669"/>
    <property type="project" value="UniProtKB-KW"/>
</dbReference>
<dbReference type="SMART" id="SM00304">
    <property type="entry name" value="HAMP"/>
    <property type="match status" value="2"/>
</dbReference>
<reference evidence="12 13" key="1">
    <citation type="submission" date="2020-07" db="EMBL/GenBank/DDBJ databases">
        <title>Complete genome sequence of Chitinibacter sp. 2T18.</title>
        <authorList>
            <person name="Bae J.-W."/>
            <person name="Choi J.-W."/>
        </authorList>
    </citation>
    <scope>NUCLEOTIDE SEQUENCE [LARGE SCALE GENOMIC DNA]</scope>
    <source>
        <strain evidence="12 13">2T18</strain>
    </source>
</reference>
<keyword evidence="4 9" id="KW-0472">Membrane</keyword>
<dbReference type="InterPro" id="IPR004089">
    <property type="entry name" value="MCPsignal_dom"/>
</dbReference>
<dbReference type="KEGG" id="chiz:HQ393_10530"/>
<dbReference type="EMBL" id="CP058627">
    <property type="protein sequence ID" value="QLG88640.1"/>
    <property type="molecule type" value="Genomic_DNA"/>
</dbReference>
<keyword evidence="3 9" id="KW-1133">Transmembrane helix</keyword>
<proteinExistence type="inferred from homology"/>
<sequence>MFSNIKYSVKLAALVVLAIASALFISWRGIAATSQVNDMLNSMYDNNLVPIKDVANANMQAIYNNRGLLRYIIADQNADMDKIAARMAEEEKAMHELLDKYRKTQLTPEEVEQLKAFDEAWPQYVASRKIVMEASYAHDNESAMKVYQEQTFPKFQVADDILSKIVHINEKLAKTAYDDSDVIVAHIRNTLLILTVLIAGVFLAIAMVIIKGLSNGMGRANRALDEIAAGNLRANIEVNGSDEIETMLGNLQKMQVSLRDTVRSISNNADQVASAAVQLAQSSSEVASSVTQQVEATSGAAASVEELSVSIDQVAHNANEAQNNANAASGNARQSASIVGKSMDMVHTVHQAVGQSAGQIDALSARIQQIDSITNVIKEVADQTNLLALNAAIEAARAGEQGRGFAVVADEVRKLAERTTNSAREISEMINVVRADANSAVSSMHGSSATVENVVTISGEAVESMTEANEGVEKILHSVSQIASSLGEQRHAGIDVAQRIERIAQMSEETSASMEEINASAEMLSDVAQQMLKSMGKFKT</sequence>
<gene>
    <name evidence="12" type="ORF">HQ393_10530</name>
</gene>
<evidence type="ECO:0000259" key="11">
    <source>
        <dbReference type="PROSITE" id="PS50885"/>
    </source>
</evidence>
<evidence type="ECO:0000256" key="3">
    <source>
        <dbReference type="ARBA" id="ARBA00022989"/>
    </source>
</evidence>
<dbReference type="Gene3D" id="1.10.287.950">
    <property type="entry name" value="Methyl-accepting chemotaxis protein"/>
    <property type="match status" value="1"/>
</dbReference>
<dbReference type="InterPro" id="IPR003660">
    <property type="entry name" value="HAMP_dom"/>
</dbReference>
<dbReference type="Pfam" id="PF00672">
    <property type="entry name" value="HAMP"/>
    <property type="match status" value="1"/>
</dbReference>
<feature type="domain" description="Methyl-accepting transducer" evidence="10">
    <location>
        <begin position="268"/>
        <end position="518"/>
    </location>
</feature>
<dbReference type="SMART" id="SM00283">
    <property type="entry name" value="MA"/>
    <property type="match status" value="1"/>
</dbReference>
<dbReference type="FunFam" id="1.10.287.950:FF:000001">
    <property type="entry name" value="Methyl-accepting chemotaxis sensory transducer"/>
    <property type="match status" value="1"/>
</dbReference>
<evidence type="ECO:0000256" key="1">
    <source>
        <dbReference type="ARBA" id="ARBA00004141"/>
    </source>
</evidence>
<evidence type="ECO:0000256" key="5">
    <source>
        <dbReference type="ARBA" id="ARBA00023224"/>
    </source>
</evidence>
<evidence type="ECO:0000256" key="4">
    <source>
        <dbReference type="ARBA" id="ARBA00023136"/>
    </source>
</evidence>
<dbReference type="GO" id="GO:0006935">
    <property type="term" value="P:chemotaxis"/>
    <property type="evidence" value="ECO:0007669"/>
    <property type="project" value="UniProtKB-ARBA"/>
</dbReference>
<dbReference type="GO" id="GO:0016020">
    <property type="term" value="C:membrane"/>
    <property type="evidence" value="ECO:0007669"/>
    <property type="project" value="UniProtKB-SubCell"/>
</dbReference>
<dbReference type="RefSeq" id="WP_179355152.1">
    <property type="nucleotide sequence ID" value="NZ_CP058627.1"/>
</dbReference>
<dbReference type="InterPro" id="IPR047347">
    <property type="entry name" value="YvaQ-like_sensor"/>
</dbReference>
<feature type="coiled-coil region" evidence="8">
    <location>
        <begin position="304"/>
        <end position="331"/>
    </location>
</feature>
<dbReference type="Pfam" id="PF12729">
    <property type="entry name" value="4HB_MCP_1"/>
    <property type="match status" value="1"/>
</dbReference>
<feature type="transmembrane region" description="Helical" evidence="9">
    <location>
        <begin position="191"/>
        <end position="210"/>
    </location>
</feature>
<name>A0A7H9BJ20_9NEIS</name>
<dbReference type="PROSITE" id="PS50111">
    <property type="entry name" value="CHEMOTAXIS_TRANSDUC_2"/>
    <property type="match status" value="1"/>
</dbReference>
<keyword evidence="8" id="KW-0175">Coiled coil</keyword>
<comment type="similarity">
    <text evidence="6">Belongs to the methyl-accepting chemotaxis (MCP) protein family.</text>
</comment>
<dbReference type="CDD" id="cd19411">
    <property type="entry name" value="MCP2201-like_sensor"/>
    <property type="match status" value="1"/>
</dbReference>